<feature type="region of interest" description="Disordered" evidence="1">
    <location>
        <begin position="1"/>
        <end position="22"/>
    </location>
</feature>
<evidence type="ECO:0000313" key="2">
    <source>
        <dbReference type="EMBL" id="TEB33976.1"/>
    </source>
</evidence>
<accession>A0A4Y7TII0</accession>
<feature type="compositionally biased region" description="Low complexity" evidence="1">
    <location>
        <begin position="1"/>
        <end position="15"/>
    </location>
</feature>
<feature type="compositionally biased region" description="Polar residues" evidence="1">
    <location>
        <begin position="61"/>
        <end position="70"/>
    </location>
</feature>
<gene>
    <name evidence="2" type="ORF">FA13DRAFT_1730278</name>
</gene>
<comment type="caution">
    <text evidence="2">The sequence shown here is derived from an EMBL/GenBank/DDBJ whole genome shotgun (WGS) entry which is preliminary data.</text>
</comment>
<dbReference type="Proteomes" id="UP000298030">
    <property type="component" value="Unassembled WGS sequence"/>
</dbReference>
<evidence type="ECO:0000256" key="1">
    <source>
        <dbReference type="SAM" id="MobiDB-lite"/>
    </source>
</evidence>
<dbReference type="AlphaFoldDB" id="A0A4Y7TII0"/>
<keyword evidence="3" id="KW-1185">Reference proteome</keyword>
<feature type="region of interest" description="Disordered" evidence="1">
    <location>
        <begin position="47"/>
        <end position="70"/>
    </location>
</feature>
<name>A0A4Y7TII0_COPMI</name>
<protein>
    <submittedName>
        <fullName evidence="2">Uncharacterized protein</fullName>
    </submittedName>
</protein>
<dbReference type="EMBL" id="QPFP01000011">
    <property type="protein sequence ID" value="TEB33976.1"/>
    <property type="molecule type" value="Genomic_DNA"/>
</dbReference>
<proteinExistence type="predicted"/>
<organism evidence="2 3">
    <name type="scientific">Coprinellus micaceus</name>
    <name type="common">Glistening ink-cap mushroom</name>
    <name type="synonym">Coprinus micaceus</name>
    <dbReference type="NCBI Taxonomy" id="71717"/>
    <lineage>
        <taxon>Eukaryota</taxon>
        <taxon>Fungi</taxon>
        <taxon>Dikarya</taxon>
        <taxon>Basidiomycota</taxon>
        <taxon>Agaricomycotina</taxon>
        <taxon>Agaricomycetes</taxon>
        <taxon>Agaricomycetidae</taxon>
        <taxon>Agaricales</taxon>
        <taxon>Agaricineae</taxon>
        <taxon>Psathyrellaceae</taxon>
        <taxon>Coprinellus</taxon>
    </lineage>
</organism>
<reference evidence="2 3" key="1">
    <citation type="journal article" date="2019" name="Nat. Ecol. Evol.">
        <title>Megaphylogeny resolves global patterns of mushroom evolution.</title>
        <authorList>
            <person name="Varga T."/>
            <person name="Krizsan K."/>
            <person name="Foldi C."/>
            <person name="Dima B."/>
            <person name="Sanchez-Garcia M."/>
            <person name="Sanchez-Ramirez S."/>
            <person name="Szollosi G.J."/>
            <person name="Szarkandi J.G."/>
            <person name="Papp V."/>
            <person name="Albert L."/>
            <person name="Andreopoulos W."/>
            <person name="Angelini C."/>
            <person name="Antonin V."/>
            <person name="Barry K.W."/>
            <person name="Bougher N.L."/>
            <person name="Buchanan P."/>
            <person name="Buyck B."/>
            <person name="Bense V."/>
            <person name="Catcheside P."/>
            <person name="Chovatia M."/>
            <person name="Cooper J."/>
            <person name="Damon W."/>
            <person name="Desjardin D."/>
            <person name="Finy P."/>
            <person name="Geml J."/>
            <person name="Haridas S."/>
            <person name="Hughes K."/>
            <person name="Justo A."/>
            <person name="Karasinski D."/>
            <person name="Kautmanova I."/>
            <person name="Kiss B."/>
            <person name="Kocsube S."/>
            <person name="Kotiranta H."/>
            <person name="LaButti K.M."/>
            <person name="Lechner B.E."/>
            <person name="Liimatainen K."/>
            <person name="Lipzen A."/>
            <person name="Lukacs Z."/>
            <person name="Mihaltcheva S."/>
            <person name="Morgado L.N."/>
            <person name="Niskanen T."/>
            <person name="Noordeloos M.E."/>
            <person name="Ohm R.A."/>
            <person name="Ortiz-Santana B."/>
            <person name="Ovrebo C."/>
            <person name="Racz N."/>
            <person name="Riley R."/>
            <person name="Savchenko A."/>
            <person name="Shiryaev A."/>
            <person name="Soop K."/>
            <person name="Spirin V."/>
            <person name="Szebenyi C."/>
            <person name="Tomsovsky M."/>
            <person name="Tulloss R.E."/>
            <person name="Uehling J."/>
            <person name="Grigoriev I.V."/>
            <person name="Vagvolgyi C."/>
            <person name="Papp T."/>
            <person name="Martin F.M."/>
            <person name="Miettinen O."/>
            <person name="Hibbett D.S."/>
            <person name="Nagy L.G."/>
        </authorList>
    </citation>
    <scope>NUCLEOTIDE SEQUENCE [LARGE SCALE GENOMIC DNA]</scope>
    <source>
        <strain evidence="2 3">FP101781</strain>
    </source>
</reference>
<evidence type="ECO:0000313" key="3">
    <source>
        <dbReference type="Proteomes" id="UP000298030"/>
    </source>
</evidence>
<sequence length="70" mass="7287">MSRTSSSRPRVSVARGTTQAGPTFSRLAARGVAHALGARSWPSWVQVSHGFPQHSGGGSSTGQRQKPGNT</sequence>